<sequence length="110" mass="12677">MNRDNRKTTTTVEKSPCKVPVVRCRFIGISATLKKGSKGHIANDSYVFRLCFQKATKDNTEQPEMEVIRPMMSNDNLKDCIQASHNRLSPERRSIWYEILVTTQRLSTNT</sequence>
<accession>A0A0H5RDI0</accession>
<evidence type="ECO:0000313" key="1">
    <source>
        <dbReference type="EMBL" id="CRZ11791.1"/>
    </source>
</evidence>
<dbReference type="EMBL" id="HACM01011349">
    <property type="protein sequence ID" value="CRZ11791.1"/>
    <property type="molecule type" value="Transcribed_RNA"/>
</dbReference>
<protein>
    <submittedName>
        <fullName evidence="1">Uncharacterized protein</fullName>
    </submittedName>
</protein>
<proteinExistence type="predicted"/>
<organism evidence="1">
    <name type="scientific">Spongospora subterranea</name>
    <dbReference type="NCBI Taxonomy" id="70186"/>
    <lineage>
        <taxon>Eukaryota</taxon>
        <taxon>Sar</taxon>
        <taxon>Rhizaria</taxon>
        <taxon>Endomyxa</taxon>
        <taxon>Phytomyxea</taxon>
        <taxon>Plasmodiophorida</taxon>
        <taxon>Plasmodiophoridae</taxon>
        <taxon>Spongospora</taxon>
    </lineage>
</organism>
<name>A0A0H5RDI0_9EUKA</name>
<reference evidence="1" key="1">
    <citation type="submission" date="2015-04" db="EMBL/GenBank/DDBJ databases">
        <title>The genome sequence of the plant pathogenic Rhizarian Plasmodiophora brassicae reveals insights in its biotrophic life cycle and the origin of chitin synthesis.</title>
        <authorList>
            <person name="Schwelm A."/>
            <person name="Fogelqvist J."/>
            <person name="Knaust A."/>
            <person name="Julke S."/>
            <person name="Lilja T."/>
            <person name="Dhandapani V."/>
            <person name="Bonilla-Rosso G."/>
            <person name="Karlsson M."/>
            <person name="Shevchenko A."/>
            <person name="Choi S.R."/>
            <person name="Kim H.G."/>
            <person name="Park J.Y."/>
            <person name="Lim Y.P."/>
            <person name="Ludwig-Muller J."/>
            <person name="Dixelius C."/>
        </authorList>
    </citation>
    <scope>NUCLEOTIDE SEQUENCE</scope>
    <source>
        <tissue evidence="1">Potato root galls</tissue>
    </source>
</reference>
<dbReference type="AlphaFoldDB" id="A0A0H5RDI0"/>